<feature type="region of interest" description="Disordered" evidence="10">
    <location>
        <begin position="140"/>
        <end position="182"/>
    </location>
</feature>
<feature type="compositionally biased region" description="Basic residues" evidence="10">
    <location>
        <begin position="692"/>
        <end position="703"/>
    </location>
</feature>
<dbReference type="PROSITE" id="PS00028">
    <property type="entry name" value="ZINC_FINGER_C2H2_1"/>
    <property type="match status" value="1"/>
</dbReference>
<feature type="compositionally biased region" description="Low complexity" evidence="10">
    <location>
        <begin position="44"/>
        <end position="53"/>
    </location>
</feature>
<dbReference type="Pfam" id="PF00096">
    <property type="entry name" value="zf-C2H2"/>
    <property type="match status" value="1"/>
</dbReference>
<feature type="compositionally biased region" description="Low complexity" evidence="10">
    <location>
        <begin position="319"/>
        <end position="335"/>
    </location>
</feature>
<dbReference type="STRING" id="544711.F0U6D1"/>
<feature type="compositionally biased region" description="Low complexity" evidence="10">
    <location>
        <begin position="266"/>
        <end position="281"/>
    </location>
</feature>
<feature type="region of interest" description="Disordered" evidence="10">
    <location>
        <begin position="455"/>
        <end position="497"/>
    </location>
</feature>
<dbReference type="GO" id="GO:0016592">
    <property type="term" value="C:mediator complex"/>
    <property type="evidence" value="ECO:0007669"/>
    <property type="project" value="TreeGrafter"/>
</dbReference>
<feature type="compositionally biased region" description="Low complexity" evidence="10">
    <location>
        <begin position="557"/>
        <end position="566"/>
    </location>
</feature>
<feature type="compositionally biased region" description="Low complexity" evidence="10">
    <location>
        <begin position="455"/>
        <end position="468"/>
    </location>
</feature>
<dbReference type="EMBL" id="DS990636">
    <property type="protein sequence ID" value="EGC41467.1"/>
    <property type="molecule type" value="Genomic_DNA"/>
</dbReference>
<feature type="compositionally biased region" description="Low complexity" evidence="10">
    <location>
        <begin position="146"/>
        <end position="156"/>
    </location>
</feature>
<evidence type="ECO:0000256" key="4">
    <source>
        <dbReference type="ARBA" id="ARBA00022771"/>
    </source>
</evidence>
<evidence type="ECO:0000313" key="12">
    <source>
        <dbReference type="EMBL" id="EGC41467.1"/>
    </source>
</evidence>
<dbReference type="PANTHER" id="PTHR46007">
    <property type="entry name" value="MEDIATOR OF RNA POLYMERASE II TRANSCRIPTION SUBUNIT 12"/>
    <property type="match status" value="1"/>
</dbReference>
<protein>
    <submittedName>
        <fullName evidence="12">C2H2 transcription factor</fullName>
    </submittedName>
</protein>
<dbReference type="SMART" id="SM00355">
    <property type="entry name" value="ZnF_C2H2"/>
    <property type="match status" value="1"/>
</dbReference>
<feature type="region of interest" description="Disordered" evidence="10">
    <location>
        <begin position="528"/>
        <end position="600"/>
    </location>
</feature>
<dbReference type="InterPro" id="IPR036236">
    <property type="entry name" value="Znf_C2H2_sf"/>
</dbReference>
<reference evidence="13" key="1">
    <citation type="submission" date="2008-07" db="EMBL/GenBank/DDBJ databases">
        <title>Annotation of Ajellomyces capsulatus strain H88.</title>
        <authorList>
            <person name="Champion M."/>
            <person name="Cuomo C."/>
            <person name="Ma L.-J."/>
            <person name="Henn M.R."/>
            <person name="Sil A."/>
            <person name="Goldman B."/>
            <person name="Young S.K."/>
            <person name="Kodira C.D."/>
            <person name="Zeng Q."/>
            <person name="Koehrsen M."/>
            <person name="Alvarado L."/>
            <person name="Berlin A."/>
            <person name="Borenstein D."/>
            <person name="Chen Z."/>
            <person name="Engels R."/>
            <person name="Freedman E."/>
            <person name="Gellesch M."/>
            <person name="Goldberg J."/>
            <person name="Griggs A."/>
            <person name="Gujja S."/>
            <person name="Heiman D."/>
            <person name="Hepburn T."/>
            <person name="Howarth C."/>
            <person name="Jen D."/>
            <person name="Larson L."/>
            <person name="Lewis B."/>
            <person name="Mehta T."/>
            <person name="Park D."/>
            <person name="Pearson M."/>
            <person name="Roberts A."/>
            <person name="Saif S."/>
            <person name="Shea T."/>
            <person name="Shenoy N."/>
            <person name="Sisk P."/>
            <person name="Stolte C."/>
            <person name="Sykes S."/>
            <person name="Walk T."/>
            <person name="White J."/>
            <person name="Yandava C."/>
            <person name="Klein B."/>
            <person name="McEwen J.G."/>
            <person name="Puccia R."/>
            <person name="Goldman G.H."/>
            <person name="Felipe M.S."/>
            <person name="Nino-Vega G."/>
            <person name="San-Blas G."/>
            <person name="Taylor J."/>
            <person name="Mendoza L."/>
            <person name="Galagan J."/>
            <person name="Nusbaum C."/>
            <person name="Birren B."/>
        </authorList>
    </citation>
    <scope>NUCLEOTIDE SEQUENCE [LARGE SCALE GENOMIC DNA]</scope>
    <source>
        <strain evidence="13">H88</strain>
    </source>
</reference>
<keyword evidence="6" id="KW-0805">Transcription regulation</keyword>
<feature type="compositionally biased region" description="Basic residues" evidence="10">
    <location>
        <begin position="474"/>
        <end position="486"/>
    </location>
</feature>
<evidence type="ECO:0000313" key="13">
    <source>
        <dbReference type="Proteomes" id="UP000008142"/>
    </source>
</evidence>
<dbReference type="GO" id="GO:0008270">
    <property type="term" value="F:zinc ion binding"/>
    <property type="evidence" value="ECO:0007669"/>
    <property type="project" value="UniProtKB-KW"/>
</dbReference>
<proteinExistence type="predicted"/>
<keyword evidence="5" id="KW-0862">Zinc</keyword>
<evidence type="ECO:0000256" key="3">
    <source>
        <dbReference type="ARBA" id="ARBA00022737"/>
    </source>
</evidence>
<dbReference type="OrthoDB" id="654211at2759"/>
<comment type="subcellular location">
    <subcellularLocation>
        <location evidence="1">Nucleus</location>
    </subcellularLocation>
</comment>
<evidence type="ECO:0000256" key="8">
    <source>
        <dbReference type="ARBA" id="ARBA00023242"/>
    </source>
</evidence>
<keyword evidence="3" id="KW-0677">Repeat</keyword>
<dbReference type="HOGENOM" id="CLU_030977_1_0_1"/>
<keyword evidence="8" id="KW-0539">Nucleus</keyword>
<feature type="compositionally biased region" description="Basic and acidic residues" evidence="10">
    <location>
        <begin position="585"/>
        <end position="600"/>
    </location>
</feature>
<evidence type="ECO:0000259" key="11">
    <source>
        <dbReference type="PROSITE" id="PS50157"/>
    </source>
</evidence>
<keyword evidence="2" id="KW-0479">Metal-binding</keyword>
<feature type="compositionally biased region" description="Low complexity" evidence="10">
    <location>
        <begin position="166"/>
        <end position="180"/>
    </location>
</feature>
<evidence type="ECO:0000256" key="1">
    <source>
        <dbReference type="ARBA" id="ARBA00004123"/>
    </source>
</evidence>
<feature type="region of interest" description="Disordered" evidence="10">
    <location>
        <begin position="664"/>
        <end position="703"/>
    </location>
</feature>
<dbReference type="PANTHER" id="PTHR46007:SF8">
    <property type="entry name" value="C2H2-TYPE DOMAIN-CONTAINING PROTEIN"/>
    <property type="match status" value="1"/>
</dbReference>
<dbReference type="SUPFAM" id="SSF57667">
    <property type="entry name" value="beta-beta-alpha zinc fingers"/>
    <property type="match status" value="1"/>
</dbReference>
<dbReference type="AlphaFoldDB" id="F0U6D1"/>
<feature type="compositionally biased region" description="Low complexity" evidence="10">
    <location>
        <begin position="528"/>
        <end position="540"/>
    </location>
</feature>
<gene>
    <name evidence="12" type="ORF">HCEG_00829</name>
</gene>
<dbReference type="InterPro" id="IPR051647">
    <property type="entry name" value="Mediator_comp_sub12"/>
</dbReference>
<keyword evidence="7" id="KW-0804">Transcription</keyword>
<evidence type="ECO:0000256" key="6">
    <source>
        <dbReference type="ARBA" id="ARBA00023015"/>
    </source>
</evidence>
<keyword evidence="4 9" id="KW-0863">Zinc-finger</keyword>
<dbReference type="Proteomes" id="UP000008142">
    <property type="component" value="Unassembled WGS sequence"/>
</dbReference>
<dbReference type="VEuPathDB" id="FungiDB:I7I53_07620"/>
<dbReference type="InterPro" id="IPR013087">
    <property type="entry name" value="Znf_C2H2_type"/>
</dbReference>
<feature type="domain" description="C2H2-type" evidence="11">
    <location>
        <begin position="602"/>
        <end position="629"/>
    </location>
</feature>
<feature type="compositionally biased region" description="Basic and acidic residues" evidence="10">
    <location>
        <begin position="336"/>
        <end position="352"/>
    </location>
</feature>
<evidence type="ECO:0000256" key="7">
    <source>
        <dbReference type="ARBA" id="ARBA00023163"/>
    </source>
</evidence>
<dbReference type="PROSITE" id="PS50157">
    <property type="entry name" value="ZINC_FINGER_C2H2_2"/>
    <property type="match status" value="1"/>
</dbReference>
<evidence type="ECO:0000256" key="10">
    <source>
        <dbReference type="SAM" id="MobiDB-lite"/>
    </source>
</evidence>
<dbReference type="FunFam" id="3.30.160.60:FF:000243">
    <property type="entry name" value="Probable transcription factor steA"/>
    <property type="match status" value="1"/>
</dbReference>
<feature type="region of interest" description="Disordered" evidence="10">
    <location>
        <begin position="1"/>
        <end position="84"/>
    </location>
</feature>
<dbReference type="GO" id="GO:0003713">
    <property type="term" value="F:transcription coactivator activity"/>
    <property type="evidence" value="ECO:0007669"/>
    <property type="project" value="TreeGrafter"/>
</dbReference>
<dbReference type="Gene3D" id="3.30.160.60">
    <property type="entry name" value="Classic Zinc Finger"/>
    <property type="match status" value="1"/>
</dbReference>
<organism evidence="13">
    <name type="scientific">Ajellomyces capsulatus (strain H88)</name>
    <name type="common">Darling's disease fungus</name>
    <name type="synonym">Histoplasma capsulatum</name>
    <dbReference type="NCBI Taxonomy" id="544711"/>
    <lineage>
        <taxon>Eukaryota</taxon>
        <taxon>Fungi</taxon>
        <taxon>Dikarya</taxon>
        <taxon>Ascomycota</taxon>
        <taxon>Pezizomycotina</taxon>
        <taxon>Eurotiomycetes</taxon>
        <taxon>Eurotiomycetidae</taxon>
        <taxon>Onygenales</taxon>
        <taxon>Ajellomycetaceae</taxon>
        <taxon>Histoplasma</taxon>
    </lineage>
</organism>
<evidence type="ECO:0000256" key="5">
    <source>
        <dbReference type="ARBA" id="ARBA00022833"/>
    </source>
</evidence>
<dbReference type="GO" id="GO:0045944">
    <property type="term" value="P:positive regulation of transcription by RNA polymerase II"/>
    <property type="evidence" value="ECO:0007669"/>
    <property type="project" value="TreeGrafter"/>
</dbReference>
<dbReference type="OMA" id="PFFYYNP"/>
<sequence length="703" mass="76036">MHPAPVSGPSPSSFYYYNPDPDTLNGQHGHFSQHPSEMQHQHQHQQQQQQQQHSNGHMPIYPTQPIHHQPQQPMHQQQQPMEDKQAAYAHNHLPAQNHSMGLLNGTMHMTPPTVSPQPQHIKPTMMLHQDPPSLIPLDTSCGGGSNNNSFSNGGSSDLYGFPSTPPLSSSGSTASSPPSSCGMLHTPVNGSFFQLETIEGVKEGCQSDVQTEILANLDWARSTSPPLTPVFIHGPPGASHREGPQSGLSRVGPRLASVSTATNSCPSLSPSPSPVLTSLLLHHQHPQHLHQTSPSLPPPPSSSDFCDPRQLTVESAAQSSSSSDFPPLPSLTSPSHRTDDLNPDHEARKFDLDAASNPLPPGLSHASLSDSTEHTDDTLGSLPSFDNFSDLDSEDEFVNDIVDFSSSENTFFLGDKRRRVGSYSPDVDDLVSEQSLEDFEDEDLFARSCLPLLPSELPEPESTPTTTLATRDMKVKKRLTPRKGIKRPSSSGSDSDTLDSIIKAAQANVNSRGSNNNGITNGIHTLAESTSSTQQQQQQQEQHHHQTHNVPTKETSESNPQTSSSSDATIPAPALPVNRRGRKQSLTEDPSKTSLHTQDKPFECHECGKKFSRSDNLAQHARTHGGGAIVMGVLDTRDIHQDSASPYDDQDAGALGAVLYEAAQAAANKSTTSESSSSDNALSPTPFPDRKRPIKKRKREVSA</sequence>
<feature type="compositionally biased region" description="Low complexity" evidence="10">
    <location>
        <begin position="63"/>
        <end position="80"/>
    </location>
</feature>
<evidence type="ECO:0000256" key="2">
    <source>
        <dbReference type="ARBA" id="ARBA00022723"/>
    </source>
</evidence>
<name>F0U6D1_AJEC8</name>
<accession>F0U6D1</accession>
<feature type="region of interest" description="Disordered" evidence="10">
    <location>
        <begin position="228"/>
        <end position="381"/>
    </location>
</feature>
<evidence type="ECO:0000256" key="9">
    <source>
        <dbReference type="PROSITE-ProRule" id="PRU00042"/>
    </source>
</evidence>